<comment type="caution">
    <text evidence="18">The sequence shown here is derived from an EMBL/GenBank/DDBJ whole genome shotgun (WGS) entry which is preliminary data.</text>
</comment>
<dbReference type="SUPFAM" id="SSF56042">
    <property type="entry name" value="PurM C-terminal domain-like"/>
    <property type="match status" value="2"/>
</dbReference>
<feature type="domain" description="FGAR-AT PurM N-terminal-like" evidence="17">
    <location>
        <begin position="669"/>
        <end position="821"/>
    </location>
</feature>
<dbReference type="InterPro" id="IPR029062">
    <property type="entry name" value="Class_I_gatase-like"/>
</dbReference>
<dbReference type="SUPFAM" id="SSF82697">
    <property type="entry name" value="PurS-like"/>
    <property type="match status" value="1"/>
</dbReference>
<feature type="active site" description="Nucleophile" evidence="12">
    <location>
        <position position="1150"/>
    </location>
</feature>
<sequence length="1306" mass="139959">MTTHHGIVFELQGGRALSDFRARRALAALAKVSPHVEAVSGRFVHFVHAERELDATEATRLSSLLAYEGAAEDVRADVSFMVVPRLGTISPWASKATDIAKNCGIEAVMRVERGTVFSIRLKDGVTLTEDEKTALAACLHDRMTESVVPVDFPAENLFVELDGRPMATVDLIGQGRPALEAANVDMGLALSEDEIDYLADAFTKAGRNPTDVELMMFAQANSEHCRHKIFNAAWTIDGEAKEETLFGMIRRTHKAAPQGTITAYADNAAIFEGAEVTRLYPRPTEADPFGSVFERKDEKTHTVFKVETHNHPTAISPFPGASTGSGGEIRDEGATGRGARPKAGLCGFTTSALRLEGAPQAWENDRDVVTGEGSAEDQYGAPGRIATPRAIMTDGPLGGAAFNNEFGRPNILGYFRAFEANVGGVRYGYHKPIMLAGGIGNIRDDQTKKAVPPTGSLLIALGGPGMRIGLGGGAASSMATGANSEALDFDSVQRGNPEMERRAQEVIDRCWAMGEENPILAIHDVGAGGLSNAMPELADLSGQGAAFDLSKVPVEESGMSPLEVWCNESQERYVIALDPVKLERFDAFCRRERCPYAVLGHITEEKVLKLTRPGETDAVDMPMEVLLGKAPRMHRDVKHVETKLTAFTADGIDLTKAALDVLRHPTVASKSFLITIGDRTVGGLVARDQMVGPWQVPVADCAVTTLGFETVKGEAMAMGERTPLAVIDSAAASRMAIAEALTNIAAADVNLPTVKLSANWMAACGQPGEDAKLFDAVKAASDFCVALGISIPVGKDSLSMRTTWDGKTVASPVSLIVSAAAPVADVRKTLTPELKKADAVMVLVDFGAGKNRMGGSILAQVSQRFGDTAPDCDDAAALARFMTALRNLVAKDAVLAYHDRADGGLFAAAAEMMFASRLGLKLDLTSLLRAPGADAANVLFNEELGALLEVPAEKADLVVAEMRAQGLSHLCHFVGVVTDTDALEIEGVGAFERVAMQEAWTEVSHEIARGRDNPACADQEFARIADKADTGLFAKTTFDVNDDVAAPFIATGARPKMAVLREEGVNSQTEMAAAFTRAGFEVHDLHMTDLLTGRRDLAEFVGLACAGGFSYGDVLGAGGGWAKTILHNDRLVEMFSTFFNRQDTFGLGICNGCQMMSHLRNLIPGASHWPQFLRNRAEQFEARLVNVEVMESPSILFAGMAGSVMPIVNSHGEGRVEFLKPEDAALVRAAARYVDAAGNPTEVYPMNPNGSAGGLTAVTTEDGRFTIMMPHPERSHRAVQLSWRPGEWTEDAGWMRMFRNARKWVG</sequence>
<name>H3KCW2_9BURK</name>
<dbReference type="FunFam" id="1.10.8.750:FF:000002">
    <property type="entry name" value="Phosphoribosylformylglycinamidine synthase"/>
    <property type="match status" value="1"/>
</dbReference>
<dbReference type="Gene3D" id="3.40.50.880">
    <property type="match status" value="1"/>
</dbReference>
<organism evidence="18 19">
    <name type="scientific">Sutterella parvirubra YIT 11816</name>
    <dbReference type="NCBI Taxonomy" id="762967"/>
    <lineage>
        <taxon>Bacteria</taxon>
        <taxon>Pseudomonadati</taxon>
        <taxon>Pseudomonadota</taxon>
        <taxon>Betaproteobacteria</taxon>
        <taxon>Burkholderiales</taxon>
        <taxon>Sutterellaceae</taxon>
        <taxon>Sutterella</taxon>
    </lineage>
</organism>
<evidence type="ECO:0000313" key="19">
    <source>
        <dbReference type="Proteomes" id="UP000004956"/>
    </source>
</evidence>
<dbReference type="NCBIfam" id="NF003672">
    <property type="entry name" value="PRK05297.1"/>
    <property type="match status" value="1"/>
</dbReference>
<dbReference type="RefSeq" id="WP_008541132.1">
    <property type="nucleotide sequence ID" value="NZ_JH604889.1"/>
</dbReference>
<keyword evidence="8 12" id="KW-0067">ATP-binding</keyword>
<evidence type="ECO:0000259" key="14">
    <source>
        <dbReference type="Pfam" id="PF02769"/>
    </source>
</evidence>
<dbReference type="STRING" id="762967.HMPREF9440_00567"/>
<evidence type="ECO:0000256" key="9">
    <source>
        <dbReference type="ARBA" id="ARBA00022842"/>
    </source>
</evidence>
<gene>
    <name evidence="12" type="primary">purL</name>
    <name evidence="18" type="ORF">HMPREF9440_00567</name>
</gene>
<evidence type="ECO:0000313" key="18">
    <source>
        <dbReference type="EMBL" id="EHY32041.1"/>
    </source>
</evidence>
<keyword evidence="10 12" id="KW-0315">Glutamine amidotransferase</keyword>
<keyword evidence="19" id="KW-1185">Reference proteome</keyword>
<dbReference type="EMBL" id="AFBQ01000066">
    <property type="protein sequence ID" value="EHY32041.1"/>
    <property type="molecule type" value="Genomic_DNA"/>
</dbReference>
<reference evidence="18 19" key="1">
    <citation type="submission" date="2011-11" db="EMBL/GenBank/DDBJ databases">
        <authorList>
            <person name="Weinstock G."/>
            <person name="Sodergren E."/>
            <person name="Clifton S."/>
            <person name="Fulton L."/>
            <person name="Fulton B."/>
            <person name="Courtney L."/>
            <person name="Fronick C."/>
            <person name="Harrison M."/>
            <person name="Strong C."/>
            <person name="Farmer C."/>
            <person name="Delahaunty K."/>
            <person name="Markovic C."/>
            <person name="Hall O."/>
            <person name="Minx P."/>
            <person name="Tomlinson C."/>
            <person name="Mitreva M."/>
            <person name="Hou S."/>
            <person name="Chen J."/>
            <person name="Wollam A."/>
            <person name="Pepin K.H."/>
            <person name="Johnson M."/>
            <person name="Bhonagiri V."/>
            <person name="Zhang X."/>
            <person name="Suruliraj S."/>
            <person name="Warren W."/>
            <person name="Chinwalla A."/>
            <person name="Mardis E.R."/>
            <person name="Wilson R.K."/>
        </authorList>
    </citation>
    <scope>NUCLEOTIDE SEQUENCE [LARGE SCALE GENOMIC DNA]</scope>
    <source>
        <strain evidence="18 19">YIT 11816</strain>
    </source>
</reference>
<dbReference type="GO" id="GO:0004642">
    <property type="term" value="F:phosphoribosylformylglycinamidine synthase activity"/>
    <property type="evidence" value="ECO:0007669"/>
    <property type="project" value="UniProtKB-UniRule"/>
</dbReference>
<evidence type="ECO:0000259" key="15">
    <source>
        <dbReference type="Pfam" id="PF18072"/>
    </source>
</evidence>
<dbReference type="InterPro" id="IPR010918">
    <property type="entry name" value="PurM-like_C_dom"/>
</dbReference>
<dbReference type="NCBIfam" id="TIGR01735">
    <property type="entry name" value="FGAM_synt"/>
    <property type="match status" value="1"/>
</dbReference>
<proteinExistence type="inferred from homology"/>
<evidence type="ECO:0000256" key="6">
    <source>
        <dbReference type="ARBA" id="ARBA00022741"/>
    </source>
</evidence>
<dbReference type="HAMAP" id="MF_00419">
    <property type="entry name" value="PurL_1"/>
    <property type="match status" value="1"/>
</dbReference>
<dbReference type="HOGENOM" id="CLU_001031_0_2_4"/>
<dbReference type="FunFam" id="3.30.1330.10:FF:000005">
    <property type="entry name" value="Phosphoribosylformylglycinamidine synthase"/>
    <property type="match status" value="1"/>
</dbReference>
<keyword evidence="3 12" id="KW-0963">Cytoplasm</keyword>
<dbReference type="InterPro" id="IPR055181">
    <property type="entry name" value="FGAR-AT_PurM_N-like"/>
</dbReference>
<dbReference type="FunFam" id="3.90.650.10:FF:000024">
    <property type="entry name" value="Phosphoribosylformylglycinamidine synthase"/>
    <property type="match status" value="1"/>
</dbReference>
<keyword evidence="5 12" id="KW-0479">Metal-binding</keyword>
<evidence type="ECO:0000256" key="13">
    <source>
        <dbReference type="SAM" id="MobiDB-lite"/>
    </source>
</evidence>
<dbReference type="FunFam" id="3.40.50.880:FF:000008">
    <property type="entry name" value="Phosphoribosylformylglycinamidine synthase"/>
    <property type="match status" value="1"/>
</dbReference>
<feature type="binding site" evidence="12">
    <location>
        <position position="743"/>
    </location>
    <ligand>
        <name>Mg(2+)</name>
        <dbReference type="ChEBI" id="CHEBI:18420"/>
    </ligand>
</feature>
<dbReference type="Gene3D" id="3.30.1330.10">
    <property type="entry name" value="PurM-like, N-terminal domain"/>
    <property type="match status" value="2"/>
</dbReference>
<dbReference type="PROSITE" id="PS51273">
    <property type="entry name" value="GATASE_TYPE_1"/>
    <property type="match status" value="1"/>
</dbReference>
<evidence type="ECO:0000256" key="11">
    <source>
        <dbReference type="ARBA" id="ARBA00052585"/>
    </source>
</evidence>
<evidence type="ECO:0000256" key="7">
    <source>
        <dbReference type="ARBA" id="ARBA00022755"/>
    </source>
</evidence>
<comment type="caution">
    <text evidence="12">Lacks conserved residue(s) required for the propagation of feature annotation.</text>
</comment>
<dbReference type="Gene3D" id="3.90.650.10">
    <property type="entry name" value="PurM-like C-terminal domain"/>
    <property type="match status" value="2"/>
</dbReference>
<dbReference type="OrthoDB" id="9804441at2"/>
<dbReference type="SUPFAM" id="SSF109736">
    <property type="entry name" value="FGAM synthase PurL, linker domain"/>
    <property type="match status" value="1"/>
</dbReference>
<dbReference type="InterPro" id="IPR036604">
    <property type="entry name" value="PurS-like_sf"/>
</dbReference>
<dbReference type="GO" id="GO:0005524">
    <property type="term" value="F:ATP binding"/>
    <property type="evidence" value="ECO:0007669"/>
    <property type="project" value="UniProtKB-UniRule"/>
</dbReference>
<feature type="binding site" evidence="12">
    <location>
        <position position="700"/>
    </location>
    <ligand>
        <name>Mg(2+)</name>
        <dbReference type="ChEBI" id="CHEBI:18420"/>
    </ligand>
</feature>
<accession>H3KCW2</accession>
<dbReference type="Pfam" id="PF02769">
    <property type="entry name" value="AIRS_C"/>
    <property type="match status" value="2"/>
</dbReference>
<dbReference type="InterPro" id="IPR036676">
    <property type="entry name" value="PurM-like_C_sf"/>
</dbReference>
<dbReference type="GO" id="GO:0005737">
    <property type="term" value="C:cytoplasm"/>
    <property type="evidence" value="ECO:0007669"/>
    <property type="project" value="UniProtKB-SubCell"/>
</dbReference>
<dbReference type="SMART" id="SM01211">
    <property type="entry name" value="GATase_5"/>
    <property type="match status" value="1"/>
</dbReference>
<dbReference type="InterPro" id="IPR036921">
    <property type="entry name" value="PurM-like_N_sf"/>
</dbReference>
<evidence type="ECO:0000259" key="17">
    <source>
        <dbReference type="Pfam" id="PF22689"/>
    </source>
</evidence>
<evidence type="ECO:0000256" key="1">
    <source>
        <dbReference type="ARBA" id="ARBA00004920"/>
    </source>
</evidence>
<dbReference type="InterPro" id="IPR010073">
    <property type="entry name" value="PurL_large"/>
</dbReference>
<dbReference type="Pfam" id="PF22689">
    <property type="entry name" value="FGAR-AT_PurM_N-like"/>
    <property type="match status" value="1"/>
</dbReference>
<feature type="binding site" evidence="12">
    <location>
        <position position="739"/>
    </location>
    <ligand>
        <name>Mg(2+)</name>
        <dbReference type="ChEBI" id="CHEBI:18420"/>
    </ligand>
</feature>
<comment type="subunit">
    <text evidence="12">Monomer.</text>
</comment>
<feature type="domain" description="PurM-like C-terminal" evidence="14">
    <location>
        <begin position="455"/>
        <end position="610"/>
    </location>
</feature>
<feature type="binding site" evidence="12">
    <location>
        <position position="699"/>
    </location>
    <ligand>
        <name>ATP</name>
        <dbReference type="ChEBI" id="CHEBI:30616"/>
    </ligand>
</feature>
<keyword evidence="4 12" id="KW-0436">Ligase</keyword>
<dbReference type="EC" id="6.3.5.3" evidence="12"/>
<feature type="binding site" evidence="12">
    <location>
        <begin position="320"/>
        <end position="331"/>
    </location>
    <ligand>
        <name>ATP</name>
        <dbReference type="ChEBI" id="CHEBI:30616"/>
    </ligand>
</feature>
<feature type="active site" evidence="12">
    <location>
        <position position="1271"/>
    </location>
</feature>
<dbReference type="CDD" id="cd02204">
    <property type="entry name" value="PurL_repeat2"/>
    <property type="match status" value="1"/>
</dbReference>
<dbReference type="Pfam" id="PF18072">
    <property type="entry name" value="FGAR-AT_linker"/>
    <property type="match status" value="1"/>
</dbReference>
<comment type="subcellular location">
    <subcellularLocation>
        <location evidence="12">Cytoplasm</location>
    </subcellularLocation>
</comment>
<dbReference type="SUPFAM" id="SSF52317">
    <property type="entry name" value="Class I glutamine amidotransferase-like"/>
    <property type="match status" value="1"/>
</dbReference>
<comment type="similarity">
    <text evidence="2 12">In the N-terminal section; belongs to the FGAMS family.</text>
</comment>
<dbReference type="Pfam" id="PF13507">
    <property type="entry name" value="GATase_5"/>
    <property type="match status" value="1"/>
</dbReference>
<dbReference type="PATRIC" id="fig|762967.3.peg.469"/>
<feature type="active site" evidence="12">
    <location>
        <position position="1273"/>
    </location>
</feature>
<feature type="binding site" evidence="12">
    <location>
        <position position="899"/>
    </location>
    <ligand>
        <name>Mg(2+)</name>
        <dbReference type="ChEBI" id="CHEBI:18420"/>
    </ligand>
</feature>
<dbReference type="InterPro" id="IPR040707">
    <property type="entry name" value="FGAR-AT_N"/>
</dbReference>
<evidence type="ECO:0000256" key="10">
    <source>
        <dbReference type="ARBA" id="ARBA00022962"/>
    </source>
</evidence>
<evidence type="ECO:0000256" key="12">
    <source>
        <dbReference type="HAMAP-Rule" id="MF_00419"/>
    </source>
</evidence>
<feature type="domain" description="PurM-like C-terminal" evidence="14">
    <location>
        <begin position="851"/>
        <end position="985"/>
    </location>
</feature>
<comment type="function">
    <text evidence="12">Phosphoribosylformylglycinamidine synthase involved in the purines biosynthetic pathway. Catalyzes the ATP-dependent conversion of formylglycinamide ribonucleotide (FGAR) and glutamine to yield formylglycinamidine ribonucleotide (FGAM) and glutamate.</text>
</comment>
<dbReference type="Gene3D" id="1.10.8.750">
    <property type="entry name" value="Phosphoribosylformylglycinamidine synthase, linker domain"/>
    <property type="match status" value="1"/>
</dbReference>
<evidence type="ECO:0000256" key="2">
    <source>
        <dbReference type="ARBA" id="ARBA00008608"/>
    </source>
</evidence>
<feature type="region of interest" description="Disordered" evidence="13">
    <location>
        <begin position="311"/>
        <end position="341"/>
    </location>
</feature>
<dbReference type="GO" id="GO:0046872">
    <property type="term" value="F:metal ion binding"/>
    <property type="evidence" value="ECO:0007669"/>
    <property type="project" value="UniProtKB-KW"/>
</dbReference>
<dbReference type="PANTHER" id="PTHR10099">
    <property type="entry name" value="PHOSPHORIBOSYLFORMYLGLYCINAMIDINE SYNTHASE"/>
    <property type="match status" value="1"/>
</dbReference>
<comment type="catalytic activity">
    <reaction evidence="11 12">
        <text>N(2)-formyl-N(1)-(5-phospho-beta-D-ribosyl)glycinamide + L-glutamine + ATP + H2O = 2-formamido-N(1)-(5-O-phospho-beta-D-ribosyl)acetamidine + L-glutamate + ADP + phosphate + H(+)</text>
        <dbReference type="Rhea" id="RHEA:17129"/>
        <dbReference type="ChEBI" id="CHEBI:15377"/>
        <dbReference type="ChEBI" id="CHEBI:15378"/>
        <dbReference type="ChEBI" id="CHEBI:29985"/>
        <dbReference type="ChEBI" id="CHEBI:30616"/>
        <dbReference type="ChEBI" id="CHEBI:43474"/>
        <dbReference type="ChEBI" id="CHEBI:58359"/>
        <dbReference type="ChEBI" id="CHEBI:147286"/>
        <dbReference type="ChEBI" id="CHEBI:147287"/>
        <dbReference type="ChEBI" id="CHEBI:456216"/>
        <dbReference type="EC" id="6.3.5.3"/>
    </reaction>
</comment>
<feature type="domain" description="Phosphoribosylformylglycinamidine synthase N-terminal" evidence="16">
    <location>
        <begin position="42"/>
        <end position="158"/>
    </location>
</feature>
<evidence type="ECO:0000256" key="4">
    <source>
        <dbReference type="ARBA" id="ARBA00022598"/>
    </source>
</evidence>
<evidence type="ECO:0000256" key="3">
    <source>
        <dbReference type="ARBA" id="ARBA00022490"/>
    </source>
</evidence>
<protein>
    <recommendedName>
        <fullName evidence="12">Phosphoribosylformylglycinamidine synthase</fullName>
        <shortName evidence="12">FGAM synthase</shortName>
        <shortName evidence="12">FGAMS</shortName>
        <ecNumber evidence="12">6.3.5.3</ecNumber>
    </recommendedName>
    <alternativeName>
        <fullName evidence="12">Formylglycinamide ribonucleotide amidotransferase</fullName>
        <shortName evidence="12">FGAR amidotransferase</shortName>
        <shortName evidence="12">FGAR-AT</shortName>
    </alternativeName>
</protein>
<dbReference type="UniPathway" id="UPA00074">
    <property type="reaction ID" value="UER00128"/>
</dbReference>
<evidence type="ECO:0000259" key="16">
    <source>
        <dbReference type="Pfam" id="PF18076"/>
    </source>
</evidence>
<dbReference type="SUPFAM" id="SSF55326">
    <property type="entry name" value="PurM N-terminal domain-like"/>
    <property type="match status" value="2"/>
</dbReference>
<evidence type="ECO:0000256" key="5">
    <source>
        <dbReference type="ARBA" id="ARBA00022723"/>
    </source>
</evidence>
<keyword evidence="7 12" id="KW-0658">Purine biosynthesis</keyword>
<dbReference type="Pfam" id="PF18076">
    <property type="entry name" value="FGAR-AT_N"/>
    <property type="match status" value="1"/>
</dbReference>
<feature type="domain" description="Phosphoribosylformylglycinamidine synthase linker" evidence="15">
    <location>
        <begin position="179"/>
        <end position="228"/>
    </location>
</feature>
<dbReference type="CDD" id="cd02203">
    <property type="entry name" value="PurL_repeat1"/>
    <property type="match status" value="1"/>
</dbReference>
<dbReference type="PANTHER" id="PTHR10099:SF1">
    <property type="entry name" value="PHOSPHORIBOSYLFORMYLGLYCINAMIDINE SYNTHASE"/>
    <property type="match status" value="1"/>
</dbReference>
<comment type="pathway">
    <text evidence="1 12">Purine metabolism; IMP biosynthesis via de novo pathway; 5-amino-1-(5-phospho-D-ribosyl)imidazole from N(2)-formyl-N(1)-(5-phospho-D-ribosyl)glycinamide: step 1/2.</text>
</comment>
<evidence type="ECO:0000256" key="8">
    <source>
        <dbReference type="ARBA" id="ARBA00022840"/>
    </source>
</evidence>
<dbReference type="CDD" id="cd01740">
    <property type="entry name" value="GATase1_FGAR_AT"/>
    <property type="match status" value="1"/>
</dbReference>
<dbReference type="Proteomes" id="UP000004956">
    <property type="component" value="Unassembled WGS sequence"/>
</dbReference>
<dbReference type="GO" id="GO:0006189">
    <property type="term" value="P:'de novo' IMP biosynthetic process"/>
    <property type="evidence" value="ECO:0007669"/>
    <property type="project" value="UniProtKB-UniRule"/>
</dbReference>
<keyword evidence="6 12" id="KW-0547">Nucleotide-binding</keyword>
<dbReference type="InterPro" id="IPR041609">
    <property type="entry name" value="PurL_linker"/>
</dbReference>
<keyword evidence="9 12" id="KW-0460">Magnesium</keyword>